<evidence type="ECO:0000313" key="4">
    <source>
        <dbReference type="Proteomes" id="UP001152795"/>
    </source>
</evidence>
<accession>A0A7D9IX98</accession>
<dbReference type="AlphaFoldDB" id="A0A7D9IX98"/>
<dbReference type="SUPFAM" id="SSF101967">
    <property type="entry name" value="Adhesin YadA, collagen-binding domain"/>
    <property type="match status" value="1"/>
</dbReference>
<organism evidence="3 4">
    <name type="scientific">Paramuricea clavata</name>
    <name type="common">Red gorgonian</name>
    <name type="synonym">Violescent sea-whip</name>
    <dbReference type="NCBI Taxonomy" id="317549"/>
    <lineage>
        <taxon>Eukaryota</taxon>
        <taxon>Metazoa</taxon>
        <taxon>Cnidaria</taxon>
        <taxon>Anthozoa</taxon>
        <taxon>Octocorallia</taxon>
        <taxon>Malacalcyonacea</taxon>
        <taxon>Plexauridae</taxon>
        <taxon>Paramuricea</taxon>
    </lineage>
</organism>
<keyword evidence="4" id="KW-1185">Reference proteome</keyword>
<dbReference type="EMBL" id="CACRXK020010032">
    <property type="protein sequence ID" value="CAB4018497.1"/>
    <property type="molecule type" value="Genomic_DNA"/>
</dbReference>
<reference evidence="3" key="1">
    <citation type="submission" date="2020-04" db="EMBL/GenBank/DDBJ databases">
        <authorList>
            <person name="Alioto T."/>
            <person name="Alioto T."/>
            <person name="Gomez Garrido J."/>
        </authorList>
    </citation>
    <scope>NUCLEOTIDE SEQUENCE</scope>
    <source>
        <strain evidence="3">A484AB</strain>
    </source>
</reference>
<protein>
    <submittedName>
        <fullName evidence="3">Uncharacterized protein</fullName>
    </submittedName>
</protein>
<dbReference type="OrthoDB" id="7432446at2759"/>
<feature type="signal peptide" evidence="2">
    <location>
        <begin position="1"/>
        <end position="20"/>
    </location>
</feature>
<evidence type="ECO:0000313" key="3">
    <source>
        <dbReference type="EMBL" id="CAB4018497.1"/>
    </source>
</evidence>
<feature type="chain" id="PRO_5043658185" evidence="2">
    <location>
        <begin position="21"/>
        <end position="252"/>
    </location>
</feature>
<sequence length="252" mass="26812">IPKIFMVLLLSLSLGHLVCSASCIKKSSNIHAPGRLFPEQRNLTCNDTCFPVFVEVTYAVIVKKPLVIACRKNKSVSGIAGYEMPLFPLSTQPVIKCKNTHKPRIVEPVSVAMEETKPGTLKARMLPIVGEDKVANGEDKVPDGEDKVPDGEDKVPDGEVKVPDGEVKVADGEDKVADGEDKVADGEDKVPDGEDKVPGGEDKVPDGEDKVPDGEDKVPDGEDKVADGEDKVADGEDKVPGGEDKVSGGEDC</sequence>
<feature type="region of interest" description="Disordered" evidence="1">
    <location>
        <begin position="128"/>
        <end position="252"/>
    </location>
</feature>
<dbReference type="InterPro" id="IPR011049">
    <property type="entry name" value="Serralysin-like_metalloprot_C"/>
</dbReference>
<feature type="compositionally biased region" description="Basic and acidic residues" evidence="1">
    <location>
        <begin position="130"/>
        <end position="252"/>
    </location>
</feature>
<evidence type="ECO:0000256" key="1">
    <source>
        <dbReference type="SAM" id="MobiDB-lite"/>
    </source>
</evidence>
<proteinExistence type="predicted"/>
<feature type="non-terminal residue" evidence="3">
    <location>
        <position position="1"/>
    </location>
</feature>
<keyword evidence="2" id="KW-0732">Signal</keyword>
<gene>
    <name evidence="3" type="ORF">PACLA_8A074097</name>
</gene>
<dbReference type="Proteomes" id="UP001152795">
    <property type="component" value="Unassembled WGS sequence"/>
</dbReference>
<evidence type="ECO:0000256" key="2">
    <source>
        <dbReference type="SAM" id="SignalP"/>
    </source>
</evidence>
<name>A0A7D9IX98_PARCT</name>
<comment type="caution">
    <text evidence="3">The sequence shown here is derived from an EMBL/GenBank/DDBJ whole genome shotgun (WGS) entry which is preliminary data.</text>
</comment>